<accession>A0A061APY8</accession>
<gene>
    <name evidence="2" type="ORF">CYFA0S_03e06139g</name>
</gene>
<name>A0A061APY8_CYBFA</name>
<sequence>MGGPSSAVMRLSGGFGALSESWSRQEAREAERRRGEGPSGMGTTWLLSISCIRLRNNHNLQNSYPLPSLFYLPSHCTVLARNSETTPETCAKRGAAPKQSRVSGVIHQIAGGSSCSDKLVSHKTKARERETVCVDVCVWVGGQSSIKKLVEVYDNKVRFKSPLDLQMRLRSGDHPLAAGGWRLG</sequence>
<organism evidence="2">
    <name type="scientific">Cyberlindnera fabianii</name>
    <name type="common">Yeast</name>
    <name type="synonym">Hansenula fabianii</name>
    <dbReference type="NCBI Taxonomy" id="36022"/>
    <lineage>
        <taxon>Eukaryota</taxon>
        <taxon>Fungi</taxon>
        <taxon>Dikarya</taxon>
        <taxon>Ascomycota</taxon>
        <taxon>Saccharomycotina</taxon>
        <taxon>Saccharomycetes</taxon>
        <taxon>Phaffomycetales</taxon>
        <taxon>Phaffomycetaceae</taxon>
        <taxon>Cyberlindnera</taxon>
    </lineage>
</organism>
<protein>
    <submittedName>
        <fullName evidence="2">CYFA0S03e06139g1_1</fullName>
    </submittedName>
</protein>
<evidence type="ECO:0000313" key="2">
    <source>
        <dbReference type="EMBL" id="CDR39691.1"/>
    </source>
</evidence>
<dbReference type="AlphaFoldDB" id="A0A061APY8"/>
<feature type="compositionally biased region" description="Basic and acidic residues" evidence="1">
    <location>
        <begin position="23"/>
        <end position="36"/>
    </location>
</feature>
<proteinExistence type="predicted"/>
<reference evidence="2" key="1">
    <citation type="journal article" date="2014" name="Genome Announc.">
        <title>Genome sequence of the yeast Cyberlindnera fabianii (Hansenula fabianii).</title>
        <authorList>
            <person name="Freel K.C."/>
            <person name="Sarilar V."/>
            <person name="Neuveglise C."/>
            <person name="Devillers H."/>
            <person name="Friedrich A."/>
            <person name="Schacherer J."/>
        </authorList>
    </citation>
    <scope>NUCLEOTIDE SEQUENCE</scope>
    <source>
        <strain evidence="2">YJS4271</strain>
    </source>
</reference>
<feature type="region of interest" description="Disordered" evidence="1">
    <location>
        <begin position="20"/>
        <end position="39"/>
    </location>
</feature>
<evidence type="ECO:0000256" key="1">
    <source>
        <dbReference type="SAM" id="MobiDB-lite"/>
    </source>
</evidence>
<dbReference type="EMBL" id="LK052888">
    <property type="protein sequence ID" value="CDR39691.1"/>
    <property type="molecule type" value="Genomic_DNA"/>
</dbReference>